<keyword evidence="4" id="KW-1185">Reference proteome</keyword>
<evidence type="ECO:0000256" key="1">
    <source>
        <dbReference type="SAM" id="MobiDB-lite"/>
    </source>
</evidence>
<proteinExistence type="predicted"/>
<evidence type="ECO:0000256" key="2">
    <source>
        <dbReference type="SAM" id="Phobius"/>
    </source>
</evidence>
<dbReference type="VEuPathDB" id="VectorBase:GMOY006965"/>
<organism evidence="3 4">
    <name type="scientific">Glossina morsitans morsitans</name>
    <name type="common">Savannah tsetse fly</name>
    <dbReference type="NCBI Taxonomy" id="37546"/>
    <lineage>
        <taxon>Eukaryota</taxon>
        <taxon>Metazoa</taxon>
        <taxon>Ecdysozoa</taxon>
        <taxon>Arthropoda</taxon>
        <taxon>Hexapoda</taxon>
        <taxon>Insecta</taxon>
        <taxon>Pterygota</taxon>
        <taxon>Neoptera</taxon>
        <taxon>Endopterygota</taxon>
        <taxon>Diptera</taxon>
        <taxon>Brachycera</taxon>
        <taxon>Muscomorpha</taxon>
        <taxon>Hippoboscoidea</taxon>
        <taxon>Glossinidae</taxon>
        <taxon>Glossina</taxon>
    </lineage>
</organism>
<protein>
    <submittedName>
        <fullName evidence="3">Uncharacterized protein</fullName>
    </submittedName>
</protein>
<dbReference type="EnsemblMetazoa" id="GMOY006965-RA">
    <property type="protein sequence ID" value="GMOY006965-PA"/>
    <property type="gene ID" value="GMOY006965"/>
</dbReference>
<evidence type="ECO:0000313" key="3">
    <source>
        <dbReference type="EnsemblMetazoa" id="GMOY006965-PA"/>
    </source>
</evidence>
<keyword evidence="2" id="KW-0472">Membrane</keyword>
<keyword evidence="2" id="KW-1133">Transmembrane helix</keyword>
<dbReference type="AlphaFoldDB" id="A0A1B0G126"/>
<dbReference type="Proteomes" id="UP000092444">
    <property type="component" value="Unassembled WGS sequence"/>
</dbReference>
<dbReference type="EMBL" id="CCAG010020563">
    <property type="status" value="NOT_ANNOTATED_CDS"/>
    <property type="molecule type" value="Genomic_DNA"/>
</dbReference>
<evidence type="ECO:0000313" key="4">
    <source>
        <dbReference type="Proteomes" id="UP000092444"/>
    </source>
</evidence>
<feature type="transmembrane region" description="Helical" evidence="2">
    <location>
        <begin position="131"/>
        <end position="150"/>
    </location>
</feature>
<feature type="region of interest" description="Disordered" evidence="1">
    <location>
        <begin position="51"/>
        <end position="82"/>
    </location>
</feature>
<keyword evidence="2" id="KW-0812">Transmembrane</keyword>
<name>A0A1B0G126_GLOMM</name>
<sequence>MFPSKFPGSVNNLELYPRRRKTEFYWERQPQPEYQSRMAEHAADKLDHKEDYRPIQGRIGPPSSSAMRGSAGTGLRKRKSSTGGLAYGMPVKTCTSRPCTVTARPRTGPLVVCTIKRSVMPDTREGKAGDIVAAAAAAAAVVVAVAVAVVDTSVKYELNKMLGEPPELNVVKAIIKCCAKTKMECNERKQNCAKPQHK</sequence>
<reference evidence="3" key="1">
    <citation type="submission" date="2020-05" db="UniProtKB">
        <authorList>
            <consortium name="EnsemblMetazoa"/>
        </authorList>
    </citation>
    <scope>IDENTIFICATION</scope>
    <source>
        <strain evidence="3">Yale</strain>
    </source>
</reference>
<accession>A0A1B0G126</accession>